<sequence length="103" mass="11582">MLDIIRYVLFALLLISTITAGISSVRSRRSRNLQQRGILQAISNIWMGIMLIVLACIQMFMFQGSTVAVIIEALFLVLGAFHVFSGIRNRSYYANQKSEKSPV</sequence>
<evidence type="ECO:0000313" key="3">
    <source>
        <dbReference type="Proteomes" id="UP000608071"/>
    </source>
</evidence>
<organism evidence="2 3">
    <name type="scientific">Paenibacillus gallinarum</name>
    <dbReference type="NCBI Taxonomy" id="2762232"/>
    <lineage>
        <taxon>Bacteria</taxon>
        <taxon>Bacillati</taxon>
        <taxon>Bacillota</taxon>
        <taxon>Bacilli</taxon>
        <taxon>Bacillales</taxon>
        <taxon>Paenibacillaceae</taxon>
        <taxon>Paenibacillus</taxon>
    </lineage>
</organism>
<keyword evidence="3" id="KW-1185">Reference proteome</keyword>
<dbReference type="RefSeq" id="WP_191797940.1">
    <property type="nucleotide sequence ID" value="NZ_JACSQL010000001.1"/>
</dbReference>
<feature type="transmembrane region" description="Helical" evidence="1">
    <location>
        <begin position="6"/>
        <end position="25"/>
    </location>
</feature>
<gene>
    <name evidence="2" type="ORF">H9647_02680</name>
</gene>
<dbReference type="EMBL" id="JACSQL010000001">
    <property type="protein sequence ID" value="MBD7966960.1"/>
    <property type="molecule type" value="Genomic_DNA"/>
</dbReference>
<accession>A0ABR8SU52</accession>
<dbReference type="Proteomes" id="UP000608071">
    <property type="component" value="Unassembled WGS sequence"/>
</dbReference>
<feature type="transmembrane region" description="Helical" evidence="1">
    <location>
        <begin position="37"/>
        <end position="61"/>
    </location>
</feature>
<keyword evidence="1" id="KW-0472">Membrane</keyword>
<comment type="caution">
    <text evidence="2">The sequence shown here is derived from an EMBL/GenBank/DDBJ whole genome shotgun (WGS) entry which is preliminary data.</text>
</comment>
<keyword evidence="1" id="KW-1133">Transmembrane helix</keyword>
<keyword evidence="1" id="KW-0812">Transmembrane</keyword>
<proteinExistence type="predicted"/>
<feature type="transmembrane region" description="Helical" evidence="1">
    <location>
        <begin position="67"/>
        <end position="87"/>
    </location>
</feature>
<evidence type="ECO:0000313" key="2">
    <source>
        <dbReference type="EMBL" id="MBD7966960.1"/>
    </source>
</evidence>
<protein>
    <recommendedName>
        <fullName evidence="4">YtpI-like protein</fullName>
    </recommendedName>
</protein>
<name>A0ABR8SU52_9BACL</name>
<evidence type="ECO:0008006" key="4">
    <source>
        <dbReference type="Google" id="ProtNLM"/>
    </source>
</evidence>
<evidence type="ECO:0000256" key="1">
    <source>
        <dbReference type="SAM" id="Phobius"/>
    </source>
</evidence>
<dbReference type="InterPro" id="IPR025618">
    <property type="entry name" value="YtpI"/>
</dbReference>
<reference evidence="2 3" key="1">
    <citation type="submission" date="2020-08" db="EMBL/GenBank/DDBJ databases">
        <title>A Genomic Blueprint of the Chicken Gut Microbiome.</title>
        <authorList>
            <person name="Gilroy R."/>
            <person name="Ravi A."/>
            <person name="Getino M."/>
            <person name="Pursley I."/>
            <person name="Horton D.L."/>
            <person name="Alikhan N.-F."/>
            <person name="Baker D."/>
            <person name="Gharbi K."/>
            <person name="Hall N."/>
            <person name="Watson M."/>
            <person name="Adriaenssens E.M."/>
            <person name="Foster-Nyarko E."/>
            <person name="Jarju S."/>
            <person name="Secka A."/>
            <person name="Antonio M."/>
            <person name="Oren A."/>
            <person name="Chaudhuri R."/>
            <person name="La Ragione R.M."/>
            <person name="Hildebrand F."/>
            <person name="Pallen M.J."/>
        </authorList>
    </citation>
    <scope>NUCLEOTIDE SEQUENCE [LARGE SCALE GENOMIC DNA]</scope>
    <source>
        <strain evidence="2 3">Sa2BVA9</strain>
    </source>
</reference>
<dbReference type="Pfam" id="PF14007">
    <property type="entry name" value="YtpI"/>
    <property type="match status" value="1"/>
</dbReference>